<organism evidence="3 4">
    <name type="scientific">Pseudoalteromonas fuliginea</name>
    <dbReference type="NCBI Taxonomy" id="1872678"/>
    <lineage>
        <taxon>Bacteria</taxon>
        <taxon>Pseudomonadati</taxon>
        <taxon>Pseudomonadota</taxon>
        <taxon>Gammaproteobacteria</taxon>
        <taxon>Alteromonadales</taxon>
        <taxon>Pseudoalteromonadaceae</taxon>
        <taxon>Pseudoalteromonas</taxon>
    </lineage>
</organism>
<evidence type="ECO:0000259" key="2">
    <source>
        <dbReference type="Pfam" id="PF18623"/>
    </source>
</evidence>
<feature type="compositionally biased region" description="Polar residues" evidence="1">
    <location>
        <begin position="349"/>
        <end position="359"/>
    </location>
</feature>
<gene>
    <name evidence="3" type="ORF">EU509_03895</name>
</gene>
<dbReference type="EMBL" id="SEUJ01000055">
    <property type="protein sequence ID" value="KAA1163375.1"/>
    <property type="molecule type" value="Genomic_DNA"/>
</dbReference>
<comment type="caution">
    <text evidence="3">The sequence shown here is derived from an EMBL/GenBank/DDBJ whole genome shotgun (WGS) entry which is preliminary data.</text>
</comment>
<protein>
    <submittedName>
        <fullName evidence="3">Transposase</fullName>
    </submittedName>
</protein>
<dbReference type="Pfam" id="PF18623">
    <property type="entry name" value="TnsE_C"/>
    <property type="match status" value="1"/>
</dbReference>
<dbReference type="InterPro" id="IPR041419">
    <property type="entry name" value="TnsE_C"/>
</dbReference>
<accession>A0ABQ6RLM1</accession>
<sequence>MKQVDRFKKLPDNARIQAMGNLFKYNDRLTWDIGVRIDNSTRQALKFSQLPYLSRQVVLNQTVAAIPPGFPVEFILPDNTLWQLATVKDCGLVKFKAGDEQSQYCFMFESEGKTIYLPQLELARALFFTNNYFANAALVSNALDFEFDVEHNPSSDDEEFPLDVLINALPTTNCPKILFDNEGFRYLLAWVLLDSDVKSSFESIYKYFSQELIKTNKFKRWTFRFDPPQLKGVKTSARGWKSPDENLWFINRIEALENLSFPDIADIGYFHPNFSENKPSSSKGTGGTYPQLPTQREIDEESDGSSDSESALIFCDATLINFNNSPRTRKVYAKAKAKSAGKEDEEKPSTLSPQVSTDDSNSRGDIPRATVDGLGDQTDNAHLYLNKFDSFFKMLEILEKEYGVKQSKPVVRKLPEIGRSKSHLLTTDSSPRCIAIVRIEYQREGYFLLEVDTSDRRASIATKVISARALQPIGLLRDFIPEIERRLLSNQFSWPKKYFDELVGEVNHKSIPHQQSKNKGSLSEEEVKRWAVRYLSIGKR</sequence>
<evidence type="ECO:0000256" key="1">
    <source>
        <dbReference type="SAM" id="MobiDB-lite"/>
    </source>
</evidence>
<feature type="region of interest" description="Disordered" evidence="1">
    <location>
        <begin position="334"/>
        <end position="373"/>
    </location>
</feature>
<dbReference type="Proteomes" id="UP000322915">
    <property type="component" value="Unassembled WGS sequence"/>
</dbReference>
<name>A0ABQ6RLM1_9GAMM</name>
<keyword evidence="4" id="KW-1185">Reference proteome</keyword>
<dbReference type="RefSeq" id="WP_149605329.1">
    <property type="nucleotide sequence ID" value="NZ_SEUJ01000055.1"/>
</dbReference>
<feature type="domain" description="TnsE C-terminal" evidence="2">
    <location>
        <begin position="386"/>
        <end position="533"/>
    </location>
</feature>
<feature type="region of interest" description="Disordered" evidence="1">
    <location>
        <begin position="276"/>
        <end position="307"/>
    </location>
</feature>
<evidence type="ECO:0000313" key="3">
    <source>
        <dbReference type="EMBL" id="KAA1163375.1"/>
    </source>
</evidence>
<reference evidence="3 4" key="1">
    <citation type="submission" date="2019-01" db="EMBL/GenBank/DDBJ databases">
        <title>Genome sequences of marine Pseudoalteromonas species.</title>
        <authorList>
            <person name="Boraston A.B."/>
            <person name="Hehemann J.-H."/>
            <person name="Vickers C.J."/>
            <person name="Salama-Alber O."/>
            <person name="Abe K."/>
            <person name="Hettle A.J."/>
        </authorList>
    </citation>
    <scope>NUCLEOTIDE SEQUENCE [LARGE SCALE GENOMIC DNA]</scope>
    <source>
        <strain evidence="3 4">PS47</strain>
    </source>
</reference>
<proteinExistence type="predicted"/>
<evidence type="ECO:0000313" key="4">
    <source>
        <dbReference type="Proteomes" id="UP000322915"/>
    </source>
</evidence>